<name>A7NHY0_ROSCS</name>
<gene>
    <name evidence="2" type="ordered locus">Rcas_0964</name>
</gene>
<keyword evidence="1" id="KW-0812">Transmembrane</keyword>
<keyword evidence="1" id="KW-1133">Transmembrane helix</keyword>
<dbReference type="EMBL" id="CP000804">
    <property type="protein sequence ID" value="ABU57077.1"/>
    <property type="molecule type" value="Genomic_DNA"/>
</dbReference>
<dbReference type="Proteomes" id="UP000000263">
    <property type="component" value="Chromosome"/>
</dbReference>
<dbReference type="RefSeq" id="WP_012119507.1">
    <property type="nucleotide sequence ID" value="NC_009767.1"/>
</dbReference>
<keyword evidence="1" id="KW-0472">Membrane</keyword>
<evidence type="ECO:0000313" key="3">
    <source>
        <dbReference type="Proteomes" id="UP000000263"/>
    </source>
</evidence>
<organism evidence="2 3">
    <name type="scientific">Roseiflexus castenholzii (strain DSM 13941 / HLO8)</name>
    <dbReference type="NCBI Taxonomy" id="383372"/>
    <lineage>
        <taxon>Bacteria</taxon>
        <taxon>Bacillati</taxon>
        <taxon>Chloroflexota</taxon>
        <taxon>Chloroflexia</taxon>
        <taxon>Chloroflexales</taxon>
        <taxon>Roseiflexineae</taxon>
        <taxon>Roseiflexaceae</taxon>
        <taxon>Roseiflexus</taxon>
    </lineage>
</organism>
<proteinExistence type="predicted"/>
<accession>A7NHY0</accession>
<evidence type="ECO:0000256" key="1">
    <source>
        <dbReference type="SAM" id="Phobius"/>
    </source>
</evidence>
<dbReference type="AlphaFoldDB" id="A7NHY0"/>
<dbReference type="HOGENOM" id="CLU_1804735_0_0_0"/>
<sequence>MERTLANINDRRPARRASILRQRFVSALAALLLGILNPLFCVLHCSLIDAEAHRYAPVGSMRFVCHLSNASHASAADQGHAPVQHSTAPRAVYDVVLMLLAMGVMFVPLTARLTPPARQRRNRESPAPPLPPPKLWHLLPVHA</sequence>
<evidence type="ECO:0000313" key="2">
    <source>
        <dbReference type="EMBL" id="ABU57077.1"/>
    </source>
</evidence>
<keyword evidence="3" id="KW-1185">Reference proteome</keyword>
<feature type="transmembrane region" description="Helical" evidence="1">
    <location>
        <begin position="91"/>
        <end position="111"/>
    </location>
</feature>
<protein>
    <submittedName>
        <fullName evidence="2">Uncharacterized protein</fullName>
    </submittedName>
</protein>
<dbReference type="OrthoDB" id="9979609at2"/>
<dbReference type="KEGG" id="rca:Rcas_0964"/>
<reference evidence="2 3" key="1">
    <citation type="submission" date="2007-08" db="EMBL/GenBank/DDBJ databases">
        <title>Complete sequence of Roseiflexus castenholzii DSM 13941.</title>
        <authorList>
            <consortium name="US DOE Joint Genome Institute"/>
            <person name="Copeland A."/>
            <person name="Lucas S."/>
            <person name="Lapidus A."/>
            <person name="Barry K."/>
            <person name="Glavina del Rio T."/>
            <person name="Dalin E."/>
            <person name="Tice H."/>
            <person name="Pitluck S."/>
            <person name="Thompson L.S."/>
            <person name="Brettin T."/>
            <person name="Bruce D."/>
            <person name="Detter J.C."/>
            <person name="Han C."/>
            <person name="Tapia R."/>
            <person name="Schmutz J."/>
            <person name="Larimer F."/>
            <person name="Land M."/>
            <person name="Hauser L."/>
            <person name="Kyrpides N."/>
            <person name="Mikhailova N."/>
            <person name="Bryant D.A."/>
            <person name="Hanada S."/>
            <person name="Tsukatani Y."/>
            <person name="Richardson P."/>
        </authorList>
    </citation>
    <scope>NUCLEOTIDE SEQUENCE [LARGE SCALE GENOMIC DNA]</scope>
    <source>
        <strain evidence="3">DSM 13941 / HLO8</strain>
    </source>
</reference>